<accession>A0A3S3SJ05</accession>
<dbReference type="AlphaFoldDB" id="A0A3S3SJ05"/>
<sequence length="87" mass="10067">MAGAFYRSIFDPRAEPLPSCSLAIHPKSFNWKRAHHRALKRWLAACFGILYPPVRPSMTDYMPGSIIVNRGQPFFLVENFWTKNTKL</sequence>
<reference evidence="1 2" key="1">
    <citation type="submission" date="2019-01" db="EMBL/GenBank/DDBJ databases">
        <title>The draft genome of Rhizobium sp. 24NR.</title>
        <authorList>
            <person name="Liu L."/>
            <person name="Liang L."/>
            <person name="Shi S."/>
            <person name="Xu L."/>
            <person name="Wang X."/>
            <person name="Li L."/>
            <person name="Zhang X."/>
        </authorList>
    </citation>
    <scope>NUCLEOTIDE SEQUENCE [LARGE SCALE GENOMIC DNA]</scope>
    <source>
        <strain evidence="1 2">24NR</strain>
    </source>
</reference>
<protein>
    <submittedName>
        <fullName evidence="1">Uncharacterized protein</fullName>
    </submittedName>
</protein>
<name>A0A3S3SJ05_9HYPH</name>
<comment type="caution">
    <text evidence="1">The sequence shown here is derived from an EMBL/GenBank/DDBJ whole genome shotgun (WGS) entry which is preliminary data.</text>
</comment>
<dbReference type="Proteomes" id="UP000287687">
    <property type="component" value="Unassembled WGS sequence"/>
</dbReference>
<proteinExistence type="predicted"/>
<evidence type="ECO:0000313" key="1">
    <source>
        <dbReference type="EMBL" id="RWX81654.1"/>
    </source>
</evidence>
<dbReference type="EMBL" id="SBIP01000001">
    <property type="protein sequence ID" value="RWX81654.1"/>
    <property type="molecule type" value="Genomic_DNA"/>
</dbReference>
<evidence type="ECO:0000313" key="2">
    <source>
        <dbReference type="Proteomes" id="UP000287687"/>
    </source>
</evidence>
<keyword evidence="2" id="KW-1185">Reference proteome</keyword>
<gene>
    <name evidence="1" type="ORF">EPK99_05185</name>
</gene>
<dbReference type="RefSeq" id="WP_128441707.1">
    <property type="nucleotide sequence ID" value="NZ_SBIP01000001.1"/>
</dbReference>
<organism evidence="1 2">
    <name type="scientific">Neorhizobium lilium</name>
    <dbReference type="NCBI Taxonomy" id="2503024"/>
    <lineage>
        <taxon>Bacteria</taxon>
        <taxon>Pseudomonadati</taxon>
        <taxon>Pseudomonadota</taxon>
        <taxon>Alphaproteobacteria</taxon>
        <taxon>Hyphomicrobiales</taxon>
        <taxon>Rhizobiaceae</taxon>
        <taxon>Rhizobium/Agrobacterium group</taxon>
        <taxon>Neorhizobium</taxon>
    </lineage>
</organism>